<dbReference type="InterPro" id="IPR008266">
    <property type="entry name" value="Tyr_kinase_AS"/>
</dbReference>
<feature type="region of interest" description="Disordered" evidence="4">
    <location>
        <begin position="474"/>
        <end position="551"/>
    </location>
</feature>
<dbReference type="InterPro" id="IPR011009">
    <property type="entry name" value="Kinase-like_dom_sf"/>
</dbReference>
<dbReference type="PANTHER" id="PTHR24418">
    <property type="entry name" value="TYROSINE-PROTEIN KINASE"/>
    <property type="match status" value="1"/>
</dbReference>
<proteinExistence type="predicted"/>
<evidence type="ECO:0000256" key="1">
    <source>
        <dbReference type="ARBA" id="ARBA00022741"/>
    </source>
</evidence>
<sequence>MLESALEFNDVECGQRMQSFHIERGTLVTVSIEPSARFGVTGEDCKSFRWRGDITGVSFDLFRVPTRSVHQEEDEENADELCIAKIVAGTKVSMLYIRLQADMTQADAGVTRSSNLTLLDARMEHVASNLRDIPGEELELIRPIGHGAFGDAVLARWKSTSQEVVVKTMNQDAYRNSDALAEFRHEAEVMNLLGKHPHVVELLGVTSTGSTTAGGGNDSQSIALVTEYLTNGSLEDVLGMKADTGAFATSDLSTSLFSRTIMARDAAHGLANIHQGHFLHCDIAARNCLVDKHFRVKVCDFGLSRRLNNKNDFGPSGSFLFDDTRHGFGPIKWMAPESITPPHLFSTYSDSYMFGTLLYEIFSGHAPFPKMSSRDAAALILEGHHVPIPSSLPIAHRHLMEQCFDMHPLRRPSMDQIYNTLDQWENPDLGMMKSLRLDACTSLKGVPPQERQQACQAGFSEALDLAKDAAVFDSAEKEPQTPAATQEAATATNTQGSQGTSQDAGTTSSEPNKRKVNVKKVNEPDRRNLLEDARNEAASAFAASDDKKLEL</sequence>
<dbReference type="Proteomes" id="UP000284657">
    <property type="component" value="Unassembled WGS sequence"/>
</dbReference>
<dbReference type="AlphaFoldDB" id="A0A421FRG7"/>
<dbReference type="Pfam" id="PF07714">
    <property type="entry name" value="PK_Tyr_Ser-Thr"/>
    <property type="match status" value="1"/>
</dbReference>
<gene>
    <name evidence="6" type="ORF">BBJ29_008029</name>
</gene>
<dbReference type="InterPro" id="IPR001245">
    <property type="entry name" value="Ser-Thr/Tyr_kinase_cat_dom"/>
</dbReference>
<keyword evidence="2 3" id="KW-0067">ATP-binding</keyword>
<dbReference type="InterPro" id="IPR017441">
    <property type="entry name" value="Protein_kinase_ATP_BS"/>
</dbReference>
<dbReference type="Gene3D" id="1.10.510.10">
    <property type="entry name" value="Transferase(Phosphotransferase) domain 1"/>
    <property type="match status" value="1"/>
</dbReference>
<feature type="compositionally biased region" description="Polar residues" evidence="4">
    <location>
        <begin position="496"/>
        <end position="510"/>
    </location>
</feature>
<dbReference type="GO" id="GO:0004672">
    <property type="term" value="F:protein kinase activity"/>
    <property type="evidence" value="ECO:0007669"/>
    <property type="project" value="InterPro"/>
</dbReference>
<reference evidence="6 7" key="1">
    <citation type="submission" date="2018-07" db="EMBL/GenBank/DDBJ databases">
        <title>Genome sequencing of oomycete isolates from Chile give support for New Zealand origin for Phytophthora kernoviae and make available the first Nothophytophthora sp. genome.</title>
        <authorList>
            <person name="Studholme D.J."/>
            <person name="Sanfuentes E."/>
            <person name="Panda P."/>
            <person name="Hill R."/>
            <person name="Sambles C."/>
            <person name="Grant M."/>
            <person name="Williams N.M."/>
            <person name="Mcdougal R.L."/>
        </authorList>
    </citation>
    <scope>NUCLEOTIDE SEQUENCE [LARGE SCALE GENOMIC DNA]</scope>
    <source>
        <strain evidence="6">Chile7</strain>
    </source>
</reference>
<evidence type="ECO:0000256" key="3">
    <source>
        <dbReference type="PROSITE-ProRule" id="PRU10141"/>
    </source>
</evidence>
<dbReference type="SUPFAM" id="SSF56112">
    <property type="entry name" value="Protein kinase-like (PK-like)"/>
    <property type="match status" value="1"/>
</dbReference>
<dbReference type="EMBL" id="MBAD02002082">
    <property type="protein sequence ID" value="RLN49902.1"/>
    <property type="molecule type" value="Genomic_DNA"/>
</dbReference>
<evidence type="ECO:0000313" key="6">
    <source>
        <dbReference type="EMBL" id="RLN49902.1"/>
    </source>
</evidence>
<dbReference type="InterPro" id="IPR050198">
    <property type="entry name" value="Non-receptor_tyrosine_kinases"/>
</dbReference>
<feature type="compositionally biased region" description="Basic and acidic residues" evidence="4">
    <location>
        <begin position="520"/>
        <end position="535"/>
    </location>
</feature>
<feature type="compositionally biased region" description="Low complexity" evidence="4">
    <location>
        <begin position="480"/>
        <end position="495"/>
    </location>
</feature>
<evidence type="ECO:0000259" key="5">
    <source>
        <dbReference type="PROSITE" id="PS50011"/>
    </source>
</evidence>
<dbReference type="PROSITE" id="PS50011">
    <property type="entry name" value="PROTEIN_KINASE_DOM"/>
    <property type="match status" value="1"/>
</dbReference>
<protein>
    <recommendedName>
        <fullName evidence="5">Protein kinase domain-containing protein</fullName>
    </recommendedName>
</protein>
<feature type="binding site" evidence="3">
    <location>
        <position position="167"/>
    </location>
    <ligand>
        <name>ATP</name>
        <dbReference type="ChEBI" id="CHEBI:30616"/>
    </ligand>
</feature>
<comment type="caution">
    <text evidence="6">The sequence shown here is derived from an EMBL/GenBank/DDBJ whole genome shotgun (WGS) entry which is preliminary data.</text>
</comment>
<evidence type="ECO:0000256" key="2">
    <source>
        <dbReference type="ARBA" id="ARBA00022840"/>
    </source>
</evidence>
<dbReference type="InterPro" id="IPR000719">
    <property type="entry name" value="Prot_kinase_dom"/>
</dbReference>
<dbReference type="PROSITE" id="PS00107">
    <property type="entry name" value="PROTEIN_KINASE_ATP"/>
    <property type="match status" value="1"/>
</dbReference>
<evidence type="ECO:0000256" key="4">
    <source>
        <dbReference type="SAM" id="MobiDB-lite"/>
    </source>
</evidence>
<name>A0A421FRG7_9STRA</name>
<keyword evidence="1 3" id="KW-0547">Nucleotide-binding</keyword>
<organism evidence="6 7">
    <name type="scientific">Phytophthora kernoviae</name>
    <dbReference type="NCBI Taxonomy" id="325452"/>
    <lineage>
        <taxon>Eukaryota</taxon>
        <taxon>Sar</taxon>
        <taxon>Stramenopiles</taxon>
        <taxon>Oomycota</taxon>
        <taxon>Peronosporomycetes</taxon>
        <taxon>Peronosporales</taxon>
        <taxon>Peronosporaceae</taxon>
        <taxon>Phytophthora</taxon>
    </lineage>
</organism>
<dbReference type="GO" id="GO:0005524">
    <property type="term" value="F:ATP binding"/>
    <property type="evidence" value="ECO:0007669"/>
    <property type="project" value="UniProtKB-UniRule"/>
</dbReference>
<dbReference type="PROSITE" id="PS00109">
    <property type="entry name" value="PROTEIN_KINASE_TYR"/>
    <property type="match status" value="1"/>
</dbReference>
<accession>A0A421FRG7</accession>
<feature type="domain" description="Protein kinase" evidence="5">
    <location>
        <begin position="138"/>
        <end position="429"/>
    </location>
</feature>
<evidence type="ECO:0000313" key="7">
    <source>
        <dbReference type="Proteomes" id="UP000284657"/>
    </source>
</evidence>